<gene>
    <name evidence="15" type="ORF">chiPu_0013974</name>
</gene>
<feature type="region of interest" description="Disordered" evidence="13">
    <location>
        <begin position="648"/>
        <end position="676"/>
    </location>
</feature>
<name>A0A401SYM4_CHIPU</name>
<dbReference type="GO" id="GO:0036064">
    <property type="term" value="C:ciliary basal body"/>
    <property type="evidence" value="ECO:0007669"/>
    <property type="project" value="TreeGrafter"/>
</dbReference>
<keyword evidence="9" id="KW-0206">Cytoskeleton</keyword>
<feature type="compositionally biased region" description="Low complexity" evidence="13">
    <location>
        <begin position="486"/>
        <end position="502"/>
    </location>
</feature>
<dbReference type="InterPro" id="IPR032714">
    <property type="entry name" value="DZIP1_N"/>
</dbReference>
<sequence length="707" mass="79659">MAQPFLSNVYYPPQFHWERPQHCRVAEFMIAPQGVYTGTGMGFGALSLGPAFKFQSRHEGVDWRRFSAIDVDRVARELDVATLQENIMSVTFCNLDTERCQWCQNAVDPVLLKVFKLAQLNTEYLLHSQELFTSSIQALEEQLQTLTEELEKSKQEMVKQAEELKTVKEESRRRKKMITTLQLLVQAGANNYHKCQFCDKAFLNYSFLQGHVERRHPEITEAERKKKHRTEQIEDEIRELRERLQISQSQLQLEREADSLRRGQELEDSRRREEDVKKEFENWKEEERKKFFQEMERLRQELLAEFQDIAEKNQSIEAKLQEIQVAAPALSTVTAYHVEDHAMELRNWKERYEKLKSDSKKKVKDFESQHLAEKEEGSKGIPAQTLKSLSVTVGKQRESKARHFGEFASLRKRFAKVVVEKVREKQRSEGYSSPPPRSVRRQTGPAQKTATKKKGRQAVTLKPSRVVDPKLSQTEVPKPAPRHRAASPIRSAAPSASTPPFSSDEDDSVVDSAYVTSVGVKDGTQVRVVQSNPLPKPSALSNDDDDWSDTDISTELLSPVGGASVARTPPGNMVQSLAKSLERQLSSPVKKPIGGVQLIPTAQAAARTPPDNRTVVKKLQLSDNDESDLDISSFEEVSEEFVAKAAISKPVAAPRQSAEPSISQGTSAWSSSTSRGAGLKEAGTVMSLKSSSFATVTDISDSEFNFP</sequence>
<dbReference type="InterPro" id="IPR013087">
    <property type="entry name" value="Znf_C2H2_type"/>
</dbReference>
<evidence type="ECO:0000256" key="4">
    <source>
        <dbReference type="ARBA" id="ARBA00022490"/>
    </source>
</evidence>
<evidence type="ECO:0000256" key="6">
    <source>
        <dbReference type="ARBA" id="ARBA00022771"/>
    </source>
</evidence>
<evidence type="ECO:0000256" key="5">
    <source>
        <dbReference type="ARBA" id="ARBA00022723"/>
    </source>
</evidence>
<keyword evidence="6 11" id="KW-0863">Zinc-finger</keyword>
<evidence type="ECO:0000259" key="14">
    <source>
        <dbReference type="PROSITE" id="PS50157"/>
    </source>
</evidence>
<evidence type="ECO:0000256" key="11">
    <source>
        <dbReference type="PROSITE-ProRule" id="PRU00042"/>
    </source>
</evidence>
<dbReference type="PANTHER" id="PTHR21502">
    <property type="entry name" value="ZINC FINGER PROTEIN DZIP1"/>
    <property type="match status" value="1"/>
</dbReference>
<dbReference type="Pfam" id="PF13815">
    <property type="entry name" value="Dzip-like_N"/>
    <property type="match status" value="1"/>
</dbReference>
<dbReference type="PROSITE" id="PS00028">
    <property type="entry name" value="ZINC_FINGER_C2H2_1"/>
    <property type="match status" value="1"/>
</dbReference>
<comment type="subcellular location">
    <subcellularLocation>
        <location evidence="2">Cytoplasm</location>
        <location evidence="2">Cytoskeleton</location>
        <location evidence="2">Cilium basal body</location>
    </subcellularLocation>
    <subcellularLocation>
        <location evidence="1">Cytoplasm</location>
        <location evidence="1">Cytoskeleton</location>
        <location evidence="1">Microtubule organizing center</location>
        <location evidence="1">Centrosome</location>
        <location evidence="1">Centriole</location>
    </subcellularLocation>
</comment>
<evidence type="ECO:0000313" key="16">
    <source>
        <dbReference type="Proteomes" id="UP000287033"/>
    </source>
</evidence>
<dbReference type="Proteomes" id="UP000287033">
    <property type="component" value="Unassembled WGS sequence"/>
</dbReference>
<protein>
    <recommendedName>
        <fullName evidence="14">C2H2-type domain-containing protein</fullName>
    </recommendedName>
</protein>
<dbReference type="AlphaFoldDB" id="A0A401SYM4"/>
<proteinExistence type="inferred from homology"/>
<dbReference type="InterPro" id="IPR058883">
    <property type="entry name" value="DZIP1_dom"/>
</dbReference>
<feature type="compositionally biased region" description="Low complexity" evidence="13">
    <location>
        <begin position="661"/>
        <end position="674"/>
    </location>
</feature>
<feature type="coiled-coil region" evidence="12">
    <location>
        <begin position="129"/>
        <end position="174"/>
    </location>
</feature>
<comment type="caution">
    <text evidence="15">The sequence shown here is derived from an EMBL/GenBank/DDBJ whole genome shotgun (WGS) entry which is preliminary data.</text>
</comment>
<evidence type="ECO:0000256" key="3">
    <source>
        <dbReference type="ARBA" id="ARBA00009131"/>
    </source>
</evidence>
<evidence type="ECO:0000256" key="2">
    <source>
        <dbReference type="ARBA" id="ARBA00004120"/>
    </source>
</evidence>
<dbReference type="STRING" id="137246.A0A401SYM4"/>
<dbReference type="EMBL" id="BEZZ01000710">
    <property type="protein sequence ID" value="GCC35489.1"/>
    <property type="molecule type" value="Genomic_DNA"/>
</dbReference>
<evidence type="ECO:0000256" key="13">
    <source>
        <dbReference type="SAM" id="MobiDB-lite"/>
    </source>
</evidence>
<keyword evidence="16" id="KW-1185">Reference proteome</keyword>
<comment type="similarity">
    <text evidence="3">Belongs to the DZIP C2H2-type zinc-finger protein family.</text>
</comment>
<keyword evidence="7" id="KW-0862">Zinc</keyword>
<dbReference type="OMA" id="EDSLEEX"/>
<dbReference type="InterPro" id="IPR051241">
    <property type="entry name" value="DZIP_RILPL"/>
</dbReference>
<evidence type="ECO:0000256" key="1">
    <source>
        <dbReference type="ARBA" id="ARBA00004114"/>
    </source>
</evidence>
<dbReference type="PANTHER" id="PTHR21502:SF8">
    <property type="entry name" value="CILIUM ASSEMBLY PROTEIN DZIP1L"/>
    <property type="match status" value="1"/>
</dbReference>
<dbReference type="GO" id="GO:0060271">
    <property type="term" value="P:cilium assembly"/>
    <property type="evidence" value="ECO:0007669"/>
    <property type="project" value="UniProtKB-ARBA"/>
</dbReference>
<dbReference type="Pfam" id="PF25977">
    <property type="entry name" value="DZIP1"/>
    <property type="match status" value="1"/>
</dbReference>
<evidence type="ECO:0000256" key="7">
    <source>
        <dbReference type="ARBA" id="ARBA00022833"/>
    </source>
</evidence>
<evidence type="ECO:0000313" key="15">
    <source>
        <dbReference type="EMBL" id="GCC35489.1"/>
    </source>
</evidence>
<reference evidence="15 16" key="1">
    <citation type="journal article" date="2018" name="Nat. Ecol. Evol.">
        <title>Shark genomes provide insights into elasmobranch evolution and the origin of vertebrates.</title>
        <authorList>
            <person name="Hara Y"/>
            <person name="Yamaguchi K"/>
            <person name="Onimaru K"/>
            <person name="Kadota M"/>
            <person name="Koyanagi M"/>
            <person name="Keeley SD"/>
            <person name="Tatsumi K"/>
            <person name="Tanaka K"/>
            <person name="Motone F"/>
            <person name="Kageyama Y"/>
            <person name="Nozu R"/>
            <person name="Adachi N"/>
            <person name="Nishimura O"/>
            <person name="Nakagawa R"/>
            <person name="Tanegashima C"/>
            <person name="Kiyatake I"/>
            <person name="Matsumoto R"/>
            <person name="Murakumo K"/>
            <person name="Nishida K"/>
            <person name="Terakita A"/>
            <person name="Kuratani S"/>
            <person name="Sato K"/>
            <person name="Hyodo S Kuraku.S."/>
        </authorList>
    </citation>
    <scope>NUCLEOTIDE SEQUENCE [LARGE SCALE GENOMIC DNA]</scope>
</reference>
<feature type="region of interest" description="Disordered" evidence="13">
    <location>
        <begin position="520"/>
        <end position="571"/>
    </location>
</feature>
<keyword evidence="5" id="KW-0479">Metal-binding</keyword>
<feature type="coiled-coil region" evidence="12">
    <location>
        <begin position="219"/>
        <end position="369"/>
    </location>
</feature>
<feature type="region of interest" description="Disordered" evidence="13">
    <location>
        <begin position="423"/>
        <end position="508"/>
    </location>
</feature>
<accession>A0A401SYM4</accession>
<evidence type="ECO:0000256" key="8">
    <source>
        <dbReference type="ARBA" id="ARBA00023054"/>
    </source>
</evidence>
<dbReference type="GO" id="GO:0008270">
    <property type="term" value="F:zinc ion binding"/>
    <property type="evidence" value="ECO:0007669"/>
    <property type="project" value="UniProtKB-KW"/>
</dbReference>
<dbReference type="OrthoDB" id="515971at2759"/>
<keyword evidence="10" id="KW-0966">Cell projection</keyword>
<keyword evidence="4" id="KW-0963">Cytoplasm</keyword>
<dbReference type="PROSITE" id="PS50157">
    <property type="entry name" value="ZINC_FINGER_C2H2_2"/>
    <property type="match status" value="1"/>
</dbReference>
<evidence type="ECO:0000256" key="12">
    <source>
        <dbReference type="SAM" id="Coils"/>
    </source>
</evidence>
<evidence type="ECO:0000256" key="9">
    <source>
        <dbReference type="ARBA" id="ARBA00023212"/>
    </source>
</evidence>
<organism evidence="15 16">
    <name type="scientific">Chiloscyllium punctatum</name>
    <name type="common">Brownbanded bambooshark</name>
    <name type="synonym">Hemiscyllium punctatum</name>
    <dbReference type="NCBI Taxonomy" id="137246"/>
    <lineage>
        <taxon>Eukaryota</taxon>
        <taxon>Metazoa</taxon>
        <taxon>Chordata</taxon>
        <taxon>Craniata</taxon>
        <taxon>Vertebrata</taxon>
        <taxon>Chondrichthyes</taxon>
        <taxon>Elasmobranchii</taxon>
        <taxon>Galeomorphii</taxon>
        <taxon>Galeoidea</taxon>
        <taxon>Orectolobiformes</taxon>
        <taxon>Hemiscylliidae</taxon>
        <taxon>Chiloscyllium</taxon>
    </lineage>
</organism>
<evidence type="ECO:0000256" key="10">
    <source>
        <dbReference type="ARBA" id="ARBA00023273"/>
    </source>
</evidence>
<dbReference type="GO" id="GO:0005737">
    <property type="term" value="C:cytoplasm"/>
    <property type="evidence" value="ECO:0007669"/>
    <property type="project" value="TreeGrafter"/>
</dbReference>
<feature type="domain" description="C2H2-type" evidence="14">
    <location>
        <begin position="193"/>
        <end position="216"/>
    </location>
</feature>
<dbReference type="GO" id="GO:0005814">
    <property type="term" value="C:centriole"/>
    <property type="evidence" value="ECO:0007669"/>
    <property type="project" value="UniProtKB-SubCell"/>
</dbReference>
<keyword evidence="8 12" id="KW-0175">Coiled coil</keyword>